<dbReference type="Pfam" id="PF13581">
    <property type="entry name" value="HATPase_c_2"/>
    <property type="match status" value="1"/>
</dbReference>
<keyword evidence="4" id="KW-0067">ATP-binding</keyword>
<organism evidence="4 5">
    <name type="scientific">Nonomuraea mesophila</name>
    <dbReference type="NCBI Taxonomy" id="2530382"/>
    <lineage>
        <taxon>Bacteria</taxon>
        <taxon>Bacillati</taxon>
        <taxon>Actinomycetota</taxon>
        <taxon>Actinomycetes</taxon>
        <taxon>Streptosporangiales</taxon>
        <taxon>Streptosporangiaceae</taxon>
        <taxon>Nonomuraea</taxon>
    </lineage>
</organism>
<dbReference type="InterPro" id="IPR036890">
    <property type="entry name" value="HATPase_C_sf"/>
</dbReference>
<evidence type="ECO:0000256" key="2">
    <source>
        <dbReference type="SAM" id="MobiDB-lite"/>
    </source>
</evidence>
<dbReference type="AlphaFoldDB" id="A0A4R5FL67"/>
<dbReference type="PANTHER" id="PTHR35526:SF3">
    <property type="entry name" value="ANTI-SIGMA-F FACTOR RSBW"/>
    <property type="match status" value="1"/>
</dbReference>
<dbReference type="InterPro" id="IPR003594">
    <property type="entry name" value="HATPase_dom"/>
</dbReference>
<feature type="region of interest" description="Disordered" evidence="2">
    <location>
        <begin position="1"/>
        <end position="34"/>
    </location>
</feature>
<keyword evidence="4" id="KW-0547">Nucleotide-binding</keyword>
<sequence length="184" mass="19735">MTRDRTGTDRQRNVVPPSNCASATRRGGRPAMGTLLTQPFTLDDVSTLRRSVACCAERSGLSGSRLEDFVLAVHESVVNAVEHAGGHGHLTLWTVDGVIRAETTDSGPGIPEEYIDRHHLPSDFAASGRGIFLIRALCDAADFRTGPRGTTVRLTMRLRPQDRGAEERIGSLSSGGRGAGPSTW</sequence>
<feature type="compositionally biased region" description="Gly residues" evidence="2">
    <location>
        <begin position="173"/>
        <end position="184"/>
    </location>
</feature>
<evidence type="ECO:0000313" key="4">
    <source>
        <dbReference type="EMBL" id="TDE53569.1"/>
    </source>
</evidence>
<dbReference type="Proteomes" id="UP000295136">
    <property type="component" value="Unassembled WGS sequence"/>
</dbReference>
<keyword evidence="1" id="KW-0808">Transferase</keyword>
<dbReference type="InterPro" id="IPR050267">
    <property type="entry name" value="Anti-sigma-factor_SerPK"/>
</dbReference>
<dbReference type="EMBL" id="SMLD01000036">
    <property type="protein sequence ID" value="TDE53569.1"/>
    <property type="molecule type" value="Genomic_DNA"/>
</dbReference>
<name>A0A4R5FL67_9ACTN</name>
<feature type="domain" description="Histidine kinase/HSP90-like ATPase" evidence="3">
    <location>
        <begin position="40"/>
        <end position="155"/>
    </location>
</feature>
<keyword evidence="5" id="KW-1185">Reference proteome</keyword>
<evidence type="ECO:0000256" key="1">
    <source>
        <dbReference type="ARBA" id="ARBA00022527"/>
    </source>
</evidence>
<keyword evidence="1" id="KW-0723">Serine/threonine-protein kinase</keyword>
<dbReference type="Gene3D" id="3.30.565.10">
    <property type="entry name" value="Histidine kinase-like ATPase, C-terminal domain"/>
    <property type="match status" value="1"/>
</dbReference>
<dbReference type="PANTHER" id="PTHR35526">
    <property type="entry name" value="ANTI-SIGMA-F FACTOR RSBW-RELATED"/>
    <property type="match status" value="1"/>
</dbReference>
<feature type="compositionally biased region" description="Basic and acidic residues" evidence="2">
    <location>
        <begin position="1"/>
        <end position="12"/>
    </location>
</feature>
<protein>
    <submittedName>
        <fullName evidence="4">ATP-binding protein</fullName>
    </submittedName>
</protein>
<feature type="region of interest" description="Disordered" evidence="2">
    <location>
        <begin position="163"/>
        <end position="184"/>
    </location>
</feature>
<dbReference type="SUPFAM" id="SSF55874">
    <property type="entry name" value="ATPase domain of HSP90 chaperone/DNA topoisomerase II/histidine kinase"/>
    <property type="match status" value="1"/>
</dbReference>
<evidence type="ECO:0000313" key="5">
    <source>
        <dbReference type="Proteomes" id="UP000295136"/>
    </source>
</evidence>
<comment type="caution">
    <text evidence="4">The sequence shown here is derived from an EMBL/GenBank/DDBJ whole genome shotgun (WGS) entry which is preliminary data.</text>
</comment>
<dbReference type="GO" id="GO:0004674">
    <property type="term" value="F:protein serine/threonine kinase activity"/>
    <property type="evidence" value="ECO:0007669"/>
    <property type="project" value="UniProtKB-KW"/>
</dbReference>
<evidence type="ECO:0000259" key="3">
    <source>
        <dbReference type="Pfam" id="PF13581"/>
    </source>
</evidence>
<reference evidence="4 5" key="1">
    <citation type="submission" date="2019-03" db="EMBL/GenBank/DDBJ databases">
        <title>Draft genome sequences of novel Actinobacteria.</title>
        <authorList>
            <person name="Sahin N."/>
            <person name="Ay H."/>
            <person name="Saygin H."/>
        </authorList>
    </citation>
    <scope>NUCLEOTIDE SEQUENCE [LARGE SCALE GENOMIC DNA]</scope>
    <source>
        <strain evidence="4 5">6K102</strain>
    </source>
</reference>
<proteinExistence type="predicted"/>
<dbReference type="GO" id="GO:0005524">
    <property type="term" value="F:ATP binding"/>
    <property type="evidence" value="ECO:0007669"/>
    <property type="project" value="UniProtKB-KW"/>
</dbReference>
<accession>A0A4R5FL67</accession>
<dbReference type="CDD" id="cd16936">
    <property type="entry name" value="HATPase_RsbW-like"/>
    <property type="match status" value="1"/>
</dbReference>
<keyword evidence="1" id="KW-0418">Kinase</keyword>
<gene>
    <name evidence="4" type="ORF">E1295_16235</name>
</gene>